<keyword evidence="2" id="KW-1185">Reference proteome</keyword>
<evidence type="ECO:0000313" key="1">
    <source>
        <dbReference type="EMBL" id="KGN57688.1"/>
    </source>
</evidence>
<gene>
    <name evidence="1" type="ORF">Csa_3G252470</name>
</gene>
<dbReference type="Gramene" id="KGN57688">
    <property type="protein sequence ID" value="KGN57688"/>
    <property type="gene ID" value="Csa_3G252470"/>
</dbReference>
<protein>
    <submittedName>
        <fullName evidence="1">Uncharacterized protein</fullName>
    </submittedName>
</protein>
<reference evidence="1 2" key="3">
    <citation type="journal article" date="2010" name="BMC Genomics">
        <title>Transcriptome sequencing and comparative analysis of cucumber flowers with different sex types.</title>
        <authorList>
            <person name="Guo S."/>
            <person name="Zheng Y."/>
            <person name="Joung J.G."/>
            <person name="Liu S."/>
            <person name="Zhang Z."/>
            <person name="Crasta O.R."/>
            <person name="Sobral B.W."/>
            <person name="Xu Y."/>
            <person name="Huang S."/>
            <person name="Fei Z."/>
        </authorList>
    </citation>
    <scope>NUCLEOTIDE SEQUENCE [LARGE SCALE GENOMIC DNA]</scope>
    <source>
        <strain evidence="2">cv. 9930</strain>
    </source>
</reference>
<accession>A0A0A0L7C0</accession>
<proteinExistence type="predicted"/>
<reference evidence="1 2" key="4">
    <citation type="journal article" date="2011" name="BMC Genomics">
        <title>RNA-Seq improves annotation of protein-coding genes in the cucumber genome.</title>
        <authorList>
            <person name="Li Z."/>
            <person name="Zhang Z."/>
            <person name="Yan P."/>
            <person name="Huang S."/>
            <person name="Fei Z."/>
            <person name="Lin K."/>
        </authorList>
    </citation>
    <scope>NUCLEOTIDE SEQUENCE [LARGE SCALE GENOMIC DNA]</scope>
    <source>
        <strain evidence="2">cv. 9930</strain>
    </source>
</reference>
<name>A0A0A0L7C0_CUCSA</name>
<dbReference type="EMBL" id="CM002924">
    <property type="protein sequence ID" value="KGN57688.1"/>
    <property type="molecule type" value="Genomic_DNA"/>
</dbReference>
<reference evidence="1 2" key="2">
    <citation type="journal article" date="2009" name="PLoS ONE">
        <title>An integrated genetic and cytogenetic map of the cucumber genome.</title>
        <authorList>
            <person name="Ren Y."/>
            <person name="Zhang Z."/>
            <person name="Liu J."/>
            <person name="Staub J.E."/>
            <person name="Han Y."/>
            <person name="Cheng Z."/>
            <person name="Li X."/>
            <person name="Lu J."/>
            <person name="Miao H."/>
            <person name="Kang H."/>
            <person name="Xie B."/>
            <person name="Gu X."/>
            <person name="Wang X."/>
            <person name="Du Y."/>
            <person name="Jin W."/>
            <person name="Huang S."/>
        </authorList>
    </citation>
    <scope>NUCLEOTIDE SEQUENCE [LARGE SCALE GENOMIC DNA]</scope>
    <source>
        <strain evidence="2">cv. 9930</strain>
    </source>
</reference>
<organism evidence="1 2">
    <name type="scientific">Cucumis sativus</name>
    <name type="common">Cucumber</name>
    <dbReference type="NCBI Taxonomy" id="3659"/>
    <lineage>
        <taxon>Eukaryota</taxon>
        <taxon>Viridiplantae</taxon>
        <taxon>Streptophyta</taxon>
        <taxon>Embryophyta</taxon>
        <taxon>Tracheophyta</taxon>
        <taxon>Spermatophyta</taxon>
        <taxon>Magnoliopsida</taxon>
        <taxon>eudicotyledons</taxon>
        <taxon>Gunneridae</taxon>
        <taxon>Pentapetalae</taxon>
        <taxon>rosids</taxon>
        <taxon>fabids</taxon>
        <taxon>Cucurbitales</taxon>
        <taxon>Cucurbitaceae</taxon>
        <taxon>Benincaseae</taxon>
        <taxon>Cucumis</taxon>
    </lineage>
</organism>
<dbReference type="Proteomes" id="UP000029981">
    <property type="component" value="Chromosome 3"/>
</dbReference>
<evidence type="ECO:0000313" key="2">
    <source>
        <dbReference type="Proteomes" id="UP000029981"/>
    </source>
</evidence>
<sequence>MTHTPSPLPGIDCYFPTRRNPRKQHPLSLPLPLPLFPLKLPSFSLFFPFPKYPNPLPPQTTAAQVKPPPLFQLPLFPFSFISFIFLFSPSSPPFQLQFQWQHDA</sequence>
<reference evidence="1 2" key="1">
    <citation type="journal article" date="2009" name="Nat. Genet.">
        <title>The genome of the cucumber, Cucumis sativus L.</title>
        <authorList>
            <person name="Huang S."/>
            <person name="Li R."/>
            <person name="Zhang Z."/>
            <person name="Li L."/>
            <person name="Gu X."/>
            <person name="Fan W."/>
            <person name="Lucas W.J."/>
            <person name="Wang X."/>
            <person name="Xie B."/>
            <person name="Ni P."/>
            <person name="Ren Y."/>
            <person name="Zhu H."/>
            <person name="Li J."/>
            <person name="Lin K."/>
            <person name="Jin W."/>
            <person name="Fei Z."/>
            <person name="Li G."/>
            <person name="Staub J."/>
            <person name="Kilian A."/>
            <person name="van der Vossen E.A."/>
            <person name="Wu Y."/>
            <person name="Guo J."/>
            <person name="He J."/>
            <person name="Jia Z."/>
            <person name="Ren Y."/>
            <person name="Tian G."/>
            <person name="Lu Y."/>
            <person name="Ruan J."/>
            <person name="Qian W."/>
            <person name="Wang M."/>
            <person name="Huang Q."/>
            <person name="Li B."/>
            <person name="Xuan Z."/>
            <person name="Cao J."/>
            <person name="Asan"/>
            <person name="Wu Z."/>
            <person name="Zhang J."/>
            <person name="Cai Q."/>
            <person name="Bai Y."/>
            <person name="Zhao B."/>
            <person name="Han Y."/>
            <person name="Li Y."/>
            <person name="Li X."/>
            <person name="Wang S."/>
            <person name="Shi Q."/>
            <person name="Liu S."/>
            <person name="Cho W.K."/>
            <person name="Kim J.Y."/>
            <person name="Xu Y."/>
            <person name="Heller-Uszynska K."/>
            <person name="Miao H."/>
            <person name="Cheng Z."/>
            <person name="Zhang S."/>
            <person name="Wu J."/>
            <person name="Yang Y."/>
            <person name="Kang H."/>
            <person name="Li M."/>
            <person name="Liang H."/>
            <person name="Ren X."/>
            <person name="Shi Z."/>
            <person name="Wen M."/>
            <person name="Jian M."/>
            <person name="Yang H."/>
            <person name="Zhang G."/>
            <person name="Yang Z."/>
            <person name="Chen R."/>
            <person name="Liu S."/>
            <person name="Li J."/>
            <person name="Ma L."/>
            <person name="Liu H."/>
            <person name="Zhou Y."/>
            <person name="Zhao J."/>
            <person name="Fang X."/>
            <person name="Li G."/>
            <person name="Fang L."/>
            <person name="Li Y."/>
            <person name="Liu D."/>
            <person name="Zheng H."/>
            <person name="Zhang Y."/>
            <person name="Qin N."/>
            <person name="Li Z."/>
            <person name="Yang G."/>
            <person name="Yang S."/>
            <person name="Bolund L."/>
            <person name="Kristiansen K."/>
            <person name="Zheng H."/>
            <person name="Li S."/>
            <person name="Zhang X."/>
            <person name="Yang H."/>
            <person name="Wang J."/>
            <person name="Sun R."/>
            <person name="Zhang B."/>
            <person name="Jiang S."/>
            <person name="Wang J."/>
            <person name="Du Y."/>
            <person name="Li S."/>
        </authorList>
    </citation>
    <scope>NUCLEOTIDE SEQUENCE [LARGE SCALE GENOMIC DNA]</scope>
    <source>
        <strain evidence="2">cv. 9930</strain>
    </source>
</reference>
<dbReference type="AlphaFoldDB" id="A0A0A0L7C0"/>